<dbReference type="InterPro" id="IPR036641">
    <property type="entry name" value="HPT_dom_sf"/>
</dbReference>
<dbReference type="InterPro" id="IPR036097">
    <property type="entry name" value="HisK_dim/P_sf"/>
</dbReference>
<dbReference type="CDD" id="cd16922">
    <property type="entry name" value="HATPase_EvgS-ArcB-TorS-like"/>
    <property type="match status" value="1"/>
</dbReference>
<dbReference type="InterPro" id="IPR005467">
    <property type="entry name" value="His_kinase_dom"/>
</dbReference>
<dbReference type="SUPFAM" id="SSF52172">
    <property type="entry name" value="CheY-like"/>
    <property type="match status" value="1"/>
</dbReference>
<dbReference type="InterPro" id="IPR008207">
    <property type="entry name" value="Sig_transdc_His_kin_Hpt_dom"/>
</dbReference>
<evidence type="ECO:0000256" key="8">
    <source>
        <dbReference type="ARBA" id="ARBA00022741"/>
    </source>
</evidence>
<accession>A0AAW9R6D8</accession>
<evidence type="ECO:0000313" key="25">
    <source>
        <dbReference type="EMBL" id="MEJ1249379.1"/>
    </source>
</evidence>
<feature type="compositionally biased region" description="Low complexity" evidence="20">
    <location>
        <begin position="50"/>
        <end position="71"/>
    </location>
</feature>
<keyword evidence="10 25" id="KW-0067">ATP-binding</keyword>
<evidence type="ECO:0000313" key="26">
    <source>
        <dbReference type="Proteomes" id="UP001364472"/>
    </source>
</evidence>
<evidence type="ECO:0000256" key="17">
    <source>
        <dbReference type="PROSITE-ProRule" id="PRU00110"/>
    </source>
</evidence>
<keyword evidence="6" id="KW-0808">Transferase</keyword>
<evidence type="ECO:0000259" key="23">
    <source>
        <dbReference type="PROSITE" id="PS50110"/>
    </source>
</evidence>
<evidence type="ECO:0000259" key="24">
    <source>
        <dbReference type="PROSITE" id="PS50894"/>
    </source>
</evidence>
<dbReference type="SMART" id="SM00388">
    <property type="entry name" value="HisKA"/>
    <property type="match status" value="1"/>
</dbReference>
<keyword evidence="21" id="KW-0732">Signal</keyword>
<evidence type="ECO:0000256" key="7">
    <source>
        <dbReference type="ARBA" id="ARBA00022692"/>
    </source>
</evidence>
<keyword evidence="8" id="KW-0547">Nucleotide-binding</keyword>
<feature type="coiled-coil region" evidence="19">
    <location>
        <begin position="76"/>
        <end position="103"/>
    </location>
</feature>
<feature type="domain" description="Response regulatory" evidence="23">
    <location>
        <begin position="576"/>
        <end position="695"/>
    </location>
</feature>
<dbReference type="EC" id="2.7.13.3" evidence="3"/>
<dbReference type="SMART" id="SM00387">
    <property type="entry name" value="HATPase_c"/>
    <property type="match status" value="1"/>
</dbReference>
<evidence type="ECO:0000256" key="18">
    <source>
        <dbReference type="PROSITE-ProRule" id="PRU00169"/>
    </source>
</evidence>
<evidence type="ECO:0000256" key="1">
    <source>
        <dbReference type="ARBA" id="ARBA00000085"/>
    </source>
</evidence>
<keyword evidence="13" id="KW-0843">Virulence</keyword>
<dbReference type="InterPro" id="IPR001789">
    <property type="entry name" value="Sig_transdc_resp-reg_receiver"/>
</dbReference>
<dbReference type="Gene3D" id="1.10.287.130">
    <property type="match status" value="1"/>
</dbReference>
<reference evidence="25 26" key="1">
    <citation type="journal article" date="2016" name="Antonie Van Leeuwenhoek">
        <title>Denitratimonas tolerans gen. nov., sp. nov., a denitrifying bacterium isolated from a bioreactor for tannery wastewater treatment.</title>
        <authorList>
            <person name="Han S.I."/>
            <person name="Kim J.O."/>
            <person name="Lee Y.R."/>
            <person name="Ekpeghere K.I."/>
            <person name="Koh S.C."/>
            <person name="Whang K.S."/>
        </authorList>
    </citation>
    <scope>NUCLEOTIDE SEQUENCE [LARGE SCALE GENOMIC DNA]</scope>
    <source>
        <strain evidence="25 26">KACC 17565</strain>
    </source>
</reference>
<feature type="region of interest" description="Disordered" evidence="20">
    <location>
        <begin position="50"/>
        <end position="73"/>
    </location>
</feature>
<dbReference type="AlphaFoldDB" id="A0AAW9R6D8"/>
<keyword evidence="19" id="KW-0175">Coiled coil</keyword>
<keyword evidence="4" id="KW-1003">Cell membrane</keyword>
<dbReference type="PANTHER" id="PTHR45339">
    <property type="entry name" value="HYBRID SIGNAL TRANSDUCTION HISTIDINE KINASE J"/>
    <property type="match status" value="1"/>
</dbReference>
<evidence type="ECO:0000256" key="13">
    <source>
        <dbReference type="ARBA" id="ARBA00023026"/>
    </source>
</evidence>
<dbReference type="Gene3D" id="1.20.120.160">
    <property type="entry name" value="HPT domain"/>
    <property type="match status" value="1"/>
</dbReference>
<dbReference type="FunFam" id="1.10.287.130:FF:000002">
    <property type="entry name" value="Two-component osmosensing histidine kinase"/>
    <property type="match status" value="1"/>
</dbReference>
<comment type="subunit">
    <text evidence="15">At low DSF concentrations, interacts with RpfF.</text>
</comment>
<dbReference type="Proteomes" id="UP001364472">
    <property type="component" value="Unassembled WGS sequence"/>
</dbReference>
<evidence type="ECO:0000256" key="10">
    <source>
        <dbReference type="ARBA" id="ARBA00022840"/>
    </source>
</evidence>
<dbReference type="FunFam" id="3.30.565.10:FF:000010">
    <property type="entry name" value="Sensor histidine kinase RcsC"/>
    <property type="match status" value="1"/>
</dbReference>
<keyword evidence="5 18" id="KW-0597">Phosphoprotein</keyword>
<organism evidence="25 26">
    <name type="scientific">Denitratimonas tolerans</name>
    <dbReference type="NCBI Taxonomy" id="1338420"/>
    <lineage>
        <taxon>Bacteria</taxon>
        <taxon>Pseudomonadati</taxon>
        <taxon>Pseudomonadota</taxon>
        <taxon>Gammaproteobacteria</taxon>
        <taxon>Lysobacterales</taxon>
        <taxon>Lysobacteraceae</taxon>
        <taxon>Denitratimonas</taxon>
    </lineage>
</organism>
<keyword evidence="12" id="KW-0902">Two-component regulatory system</keyword>
<evidence type="ECO:0000256" key="20">
    <source>
        <dbReference type="SAM" id="MobiDB-lite"/>
    </source>
</evidence>
<dbReference type="GO" id="GO:0000155">
    <property type="term" value="F:phosphorelay sensor kinase activity"/>
    <property type="evidence" value="ECO:0007669"/>
    <property type="project" value="InterPro"/>
</dbReference>
<dbReference type="InterPro" id="IPR003594">
    <property type="entry name" value="HATPase_dom"/>
</dbReference>
<evidence type="ECO:0000256" key="4">
    <source>
        <dbReference type="ARBA" id="ARBA00022475"/>
    </source>
</evidence>
<dbReference type="PROSITE" id="PS50110">
    <property type="entry name" value="RESPONSE_REGULATORY"/>
    <property type="match status" value="1"/>
</dbReference>
<evidence type="ECO:0000256" key="5">
    <source>
        <dbReference type="ARBA" id="ARBA00022553"/>
    </source>
</evidence>
<dbReference type="SMART" id="SM00448">
    <property type="entry name" value="REC"/>
    <property type="match status" value="1"/>
</dbReference>
<dbReference type="PANTHER" id="PTHR45339:SF1">
    <property type="entry name" value="HYBRID SIGNAL TRANSDUCTION HISTIDINE KINASE J"/>
    <property type="match status" value="1"/>
</dbReference>
<keyword evidence="14" id="KW-0472">Membrane</keyword>
<keyword evidence="11" id="KW-1133">Transmembrane helix</keyword>
<feature type="signal peptide" evidence="21">
    <location>
        <begin position="1"/>
        <end position="23"/>
    </location>
</feature>
<dbReference type="PRINTS" id="PR00344">
    <property type="entry name" value="BCTRLSENSOR"/>
</dbReference>
<dbReference type="InterPro" id="IPR003661">
    <property type="entry name" value="HisK_dim/P_dom"/>
</dbReference>
<evidence type="ECO:0000256" key="15">
    <source>
        <dbReference type="ARBA" id="ARBA00064003"/>
    </source>
</evidence>
<evidence type="ECO:0000256" key="11">
    <source>
        <dbReference type="ARBA" id="ARBA00022989"/>
    </source>
</evidence>
<keyword evidence="7" id="KW-0812">Transmembrane</keyword>
<evidence type="ECO:0000256" key="19">
    <source>
        <dbReference type="SAM" id="Coils"/>
    </source>
</evidence>
<dbReference type="PROSITE" id="PS50894">
    <property type="entry name" value="HPT"/>
    <property type="match status" value="1"/>
</dbReference>
<evidence type="ECO:0000259" key="22">
    <source>
        <dbReference type="PROSITE" id="PS50109"/>
    </source>
</evidence>
<dbReference type="InterPro" id="IPR011006">
    <property type="entry name" value="CheY-like_superfamily"/>
</dbReference>
<dbReference type="RefSeq" id="WP_337335094.1">
    <property type="nucleotide sequence ID" value="NZ_JBBDHC010000007.1"/>
</dbReference>
<dbReference type="Pfam" id="PF00072">
    <property type="entry name" value="Response_reg"/>
    <property type="match status" value="1"/>
</dbReference>
<dbReference type="SUPFAM" id="SSF55874">
    <property type="entry name" value="ATPase domain of HSP90 chaperone/DNA topoisomerase II/histidine kinase"/>
    <property type="match status" value="1"/>
</dbReference>
<feature type="modified residue" description="Phosphohistidine" evidence="17">
    <location>
        <position position="805"/>
    </location>
</feature>
<dbReference type="SMART" id="SM00073">
    <property type="entry name" value="HPT"/>
    <property type="match status" value="1"/>
</dbReference>
<feature type="region of interest" description="Disordered" evidence="20">
    <location>
        <begin position="528"/>
        <end position="568"/>
    </location>
</feature>
<dbReference type="Pfam" id="PF02518">
    <property type="entry name" value="HATPase_c"/>
    <property type="match status" value="1"/>
</dbReference>
<dbReference type="CDD" id="cd00082">
    <property type="entry name" value="HisKA"/>
    <property type="match status" value="1"/>
</dbReference>
<dbReference type="GO" id="GO:0005886">
    <property type="term" value="C:plasma membrane"/>
    <property type="evidence" value="ECO:0007669"/>
    <property type="project" value="UniProtKB-SubCell"/>
</dbReference>
<feature type="domain" description="Histidine kinase" evidence="22">
    <location>
        <begin position="110"/>
        <end position="331"/>
    </location>
</feature>
<proteinExistence type="predicted"/>
<keyword evidence="26" id="KW-1185">Reference proteome</keyword>
<feature type="compositionally biased region" description="Low complexity" evidence="20">
    <location>
        <begin position="528"/>
        <end position="554"/>
    </location>
</feature>
<dbReference type="Gene3D" id="3.40.50.2300">
    <property type="match status" value="1"/>
</dbReference>
<dbReference type="SUPFAM" id="SSF47226">
    <property type="entry name" value="Histidine-containing phosphotransfer domain, HPT domain"/>
    <property type="match status" value="1"/>
</dbReference>
<sequence length="861" mass="90130">MALLGCGVALAAGLAALAQPAHAMVLALVAAIGAGLGFAGTLLSPRGAAGAPAPVAAPAAPRQGARPAGTAEEGELRAELERHRALEQELTRAKQEAEAATMAKGEFLATMSHEIRTPLNGVIPLLDLMLSTDLSPDQRDYLTTAYSSSRELLRIVDDILDYSKLDAQKLRLENVGVNLKELAISVLRLLEKSAEAKDLRLGLAIDPKVRLAVRGDPVRLRQVLTNLVSNAIKFTDRGSVSVHITQPGATRTRNKLRFEVRDTGIGIEREAAAHLFQPFSQADASTTRTFGGTGLGLAICKRIVTLMDGTIGVDSTPGKGATFWFEVSLDKAPGDIEGGATSDLASTRVLVVTADVSQQRRLGALMQQWGVSFVHAGNTQEALARLRATLAPGQRGFSLVLVDAASIPNTVRALHRTLARETRPDQTVRVYLRGEDALPGELGATPGFHVLMRDGDDRDLRLRLAALLDASTEEVVGTTMDAAVPGGLDELAVAGSGESAVIEVARLEPVADPLQDVRVMPAAEARGSAGPAAAAESAAPKPAGGTAALTTAARTPPPAPRAEPAAGASAAVPGGRVLLVEDNPVNRQVAQRLLSLAGIAFDSAENGKEALDKMNAGNYVSVLMDCQMPIMDGYAATRQRRQHEKANRLPRLPIIAMTANAMLGDREKCLDAGMDDYLSKPLNRALLETTLRGWMATRSAAAAKPAAAAPRAAPVAAPVVAAQAARPAPGARTPPTAIRARAAVAPPVSAAPPIDREILDELRDIMGAEFGSLVRAFLDDAPAVIRRIQTHAAEGNSPALAGLAHTLKSTSANLGARVLSGLARSMEQDARQGMVMDASRRADAMAAEFERAAVVLRSQIG</sequence>
<feature type="modified residue" description="4-aspartylphosphate" evidence="18">
    <location>
        <position position="625"/>
    </location>
</feature>
<evidence type="ECO:0000256" key="9">
    <source>
        <dbReference type="ARBA" id="ARBA00022777"/>
    </source>
</evidence>
<evidence type="ECO:0000256" key="6">
    <source>
        <dbReference type="ARBA" id="ARBA00022679"/>
    </source>
</evidence>
<comment type="subcellular location">
    <subcellularLocation>
        <location evidence="2">Cell inner membrane</location>
        <topology evidence="2">Multi-pass membrane protein</topology>
    </subcellularLocation>
</comment>
<evidence type="ECO:0000256" key="14">
    <source>
        <dbReference type="ARBA" id="ARBA00023136"/>
    </source>
</evidence>
<gene>
    <name evidence="25" type="ORF">WB794_06795</name>
</gene>
<feature type="chain" id="PRO_5043925655" description="Sensory/regulatory protein RpfC" evidence="21">
    <location>
        <begin position="24"/>
        <end position="861"/>
    </location>
</feature>
<dbReference type="CDD" id="cd17546">
    <property type="entry name" value="REC_hyHK_CKI1_RcsC-like"/>
    <property type="match status" value="1"/>
</dbReference>
<dbReference type="Pfam" id="PF00512">
    <property type="entry name" value="HisKA"/>
    <property type="match status" value="1"/>
</dbReference>
<evidence type="ECO:0000256" key="12">
    <source>
        <dbReference type="ARBA" id="ARBA00023012"/>
    </source>
</evidence>
<name>A0AAW9R6D8_9GAMM</name>
<comment type="catalytic activity">
    <reaction evidence="1">
        <text>ATP + protein L-histidine = ADP + protein N-phospho-L-histidine.</text>
        <dbReference type="EC" id="2.7.13.3"/>
    </reaction>
</comment>
<dbReference type="InterPro" id="IPR004358">
    <property type="entry name" value="Sig_transdc_His_kin-like_C"/>
</dbReference>
<dbReference type="EMBL" id="JBBDHC010000007">
    <property type="protein sequence ID" value="MEJ1249379.1"/>
    <property type="molecule type" value="Genomic_DNA"/>
</dbReference>
<evidence type="ECO:0000256" key="2">
    <source>
        <dbReference type="ARBA" id="ARBA00004429"/>
    </source>
</evidence>
<feature type="domain" description="HPt" evidence="24">
    <location>
        <begin position="766"/>
        <end position="861"/>
    </location>
</feature>
<dbReference type="SUPFAM" id="SSF47384">
    <property type="entry name" value="Homodimeric domain of signal transducing histidine kinase"/>
    <property type="match status" value="1"/>
</dbReference>
<dbReference type="Gene3D" id="3.30.565.10">
    <property type="entry name" value="Histidine kinase-like ATPase, C-terminal domain"/>
    <property type="match status" value="1"/>
</dbReference>
<evidence type="ECO:0000256" key="3">
    <source>
        <dbReference type="ARBA" id="ARBA00012438"/>
    </source>
</evidence>
<evidence type="ECO:0000256" key="21">
    <source>
        <dbReference type="SAM" id="SignalP"/>
    </source>
</evidence>
<evidence type="ECO:0000256" key="16">
    <source>
        <dbReference type="ARBA" id="ARBA00068150"/>
    </source>
</evidence>
<dbReference type="Pfam" id="PF01627">
    <property type="entry name" value="Hpt"/>
    <property type="match status" value="1"/>
</dbReference>
<comment type="caution">
    <text evidence="25">The sequence shown here is derived from an EMBL/GenBank/DDBJ whole genome shotgun (WGS) entry which is preliminary data.</text>
</comment>
<dbReference type="GO" id="GO:0005524">
    <property type="term" value="F:ATP binding"/>
    <property type="evidence" value="ECO:0007669"/>
    <property type="project" value="UniProtKB-KW"/>
</dbReference>
<dbReference type="InterPro" id="IPR036890">
    <property type="entry name" value="HATPase_C_sf"/>
</dbReference>
<dbReference type="PROSITE" id="PS50109">
    <property type="entry name" value="HIS_KIN"/>
    <property type="match status" value="1"/>
</dbReference>
<keyword evidence="9" id="KW-0418">Kinase</keyword>
<protein>
    <recommendedName>
        <fullName evidence="16">Sensory/regulatory protein RpfC</fullName>
        <ecNumber evidence="3">2.7.13.3</ecNumber>
    </recommendedName>
</protein>